<keyword evidence="3" id="KW-0238">DNA-binding</keyword>
<dbReference type="Proteomes" id="UP001161406">
    <property type="component" value="Unassembled WGS sequence"/>
</dbReference>
<dbReference type="CDD" id="cd17524">
    <property type="entry name" value="RMtype1_S_EcoUTORF5051P-TRD2-CR2_like"/>
    <property type="match status" value="1"/>
</dbReference>
<keyword evidence="2" id="KW-0680">Restriction system</keyword>
<keyword evidence="6" id="KW-0378">Hydrolase</keyword>
<evidence type="ECO:0000256" key="1">
    <source>
        <dbReference type="ARBA" id="ARBA00010923"/>
    </source>
</evidence>
<feature type="domain" description="Type I restriction modification DNA specificity" evidence="5">
    <location>
        <begin position="7"/>
        <end position="185"/>
    </location>
</feature>
<evidence type="ECO:0000256" key="4">
    <source>
        <dbReference type="SAM" id="Coils"/>
    </source>
</evidence>
<organism evidence="6 7">
    <name type="scientific">Devosia yakushimensis</name>
    <dbReference type="NCBI Taxonomy" id="470028"/>
    <lineage>
        <taxon>Bacteria</taxon>
        <taxon>Pseudomonadati</taxon>
        <taxon>Pseudomonadota</taxon>
        <taxon>Alphaproteobacteria</taxon>
        <taxon>Hyphomicrobiales</taxon>
        <taxon>Devosiaceae</taxon>
        <taxon>Devosia</taxon>
    </lineage>
</organism>
<evidence type="ECO:0000256" key="3">
    <source>
        <dbReference type="ARBA" id="ARBA00023125"/>
    </source>
</evidence>
<keyword evidence="6" id="KW-0255">Endonuclease</keyword>
<dbReference type="EMBL" id="BSNG01000001">
    <property type="protein sequence ID" value="GLQ10099.1"/>
    <property type="molecule type" value="Genomic_DNA"/>
</dbReference>
<proteinExistence type="inferred from homology"/>
<keyword evidence="7" id="KW-1185">Reference proteome</keyword>
<reference evidence="6" key="1">
    <citation type="journal article" date="2014" name="Int. J. Syst. Evol. Microbiol.">
        <title>Complete genome of a new Firmicutes species belonging to the dominant human colonic microbiota ('Ruminococcus bicirculans') reveals two chromosomes and a selective capacity to utilize plant glucans.</title>
        <authorList>
            <consortium name="NISC Comparative Sequencing Program"/>
            <person name="Wegmann U."/>
            <person name="Louis P."/>
            <person name="Goesmann A."/>
            <person name="Henrissat B."/>
            <person name="Duncan S.H."/>
            <person name="Flint H.J."/>
        </authorList>
    </citation>
    <scope>NUCLEOTIDE SEQUENCE</scope>
    <source>
        <strain evidence="6">NBRC 103855</strain>
    </source>
</reference>
<evidence type="ECO:0000313" key="6">
    <source>
        <dbReference type="EMBL" id="GLQ10099.1"/>
    </source>
</evidence>
<protein>
    <submittedName>
        <fullName evidence="6">Type I restriction endonuclease</fullName>
    </submittedName>
</protein>
<dbReference type="InterPro" id="IPR000055">
    <property type="entry name" value="Restrct_endonuc_typeI_TRD"/>
</dbReference>
<accession>A0ABQ5UDD6</accession>
<feature type="coiled-coil region" evidence="4">
    <location>
        <begin position="166"/>
        <end position="197"/>
    </location>
</feature>
<gene>
    <name evidence="6" type="primary">hsdS</name>
    <name evidence="6" type="ORF">GCM10007913_20310</name>
</gene>
<dbReference type="Pfam" id="PF01420">
    <property type="entry name" value="Methylase_S"/>
    <property type="match status" value="1"/>
</dbReference>
<evidence type="ECO:0000313" key="7">
    <source>
        <dbReference type="Proteomes" id="UP001161406"/>
    </source>
</evidence>
<dbReference type="InterPro" id="IPR051212">
    <property type="entry name" value="Type-I_RE_S_subunit"/>
</dbReference>
<evidence type="ECO:0000259" key="5">
    <source>
        <dbReference type="Pfam" id="PF01420"/>
    </source>
</evidence>
<dbReference type="PANTHER" id="PTHR43140">
    <property type="entry name" value="TYPE-1 RESTRICTION ENZYME ECOKI SPECIFICITY PROTEIN"/>
    <property type="match status" value="1"/>
</dbReference>
<evidence type="ECO:0000256" key="2">
    <source>
        <dbReference type="ARBA" id="ARBA00022747"/>
    </source>
</evidence>
<dbReference type="SUPFAM" id="SSF116734">
    <property type="entry name" value="DNA methylase specificity domain"/>
    <property type="match status" value="2"/>
</dbReference>
<dbReference type="InterPro" id="IPR044946">
    <property type="entry name" value="Restrct_endonuc_typeI_TRD_sf"/>
</dbReference>
<comment type="similarity">
    <text evidence="1">Belongs to the type-I restriction system S methylase family.</text>
</comment>
<sequence length="422" mass="46433">MSEHALPDGWSSKRLKYVATYNDEVLPEGTDEDQEIDYVEISGVSLARGIEEVQRVTFGQAPSRARRKVRTGDILVSTVRTYLRAIAKVDEASPDLIASTGFCVVRPGDDVDNGFIGWAAKSEPFVTQVVARSVGVSYPAINASELVNIQVPLPPLETQQRIARFLDEKTARIDGLVEKKRALLERLAEKRQALITRAVTKGLKPNAAMKPSGIDWLGDIPAHWEVLPLKRVLRSSTYGVSASLEPTGVVAVLRMGNLVDGEVDLGDLRFLDEVDENLLLEAGDVVFNRTNSLDLVGKASIFRGGVDFPVSLASYLVRFRFSDRYLPEYANFVMGTEVLLALARTLALPSIGQANLNPSRYAQIEFPIPPIAEQAAIVDYLIEQASRIETVWDRIDRSRQQLADYRAALVTAAVTGQIVELA</sequence>
<dbReference type="GO" id="GO:0004519">
    <property type="term" value="F:endonuclease activity"/>
    <property type="evidence" value="ECO:0007669"/>
    <property type="project" value="UniProtKB-KW"/>
</dbReference>
<keyword evidence="6" id="KW-0540">Nuclease</keyword>
<reference evidence="6" key="2">
    <citation type="submission" date="2023-01" db="EMBL/GenBank/DDBJ databases">
        <title>Draft genome sequence of Devosia yakushimensis strain NBRC 103855.</title>
        <authorList>
            <person name="Sun Q."/>
            <person name="Mori K."/>
        </authorList>
    </citation>
    <scope>NUCLEOTIDE SEQUENCE</scope>
    <source>
        <strain evidence="6">NBRC 103855</strain>
    </source>
</reference>
<dbReference type="Gene3D" id="3.90.220.20">
    <property type="entry name" value="DNA methylase specificity domains"/>
    <property type="match status" value="2"/>
</dbReference>
<dbReference type="RefSeq" id="WP_284390431.1">
    <property type="nucleotide sequence ID" value="NZ_BSNG01000001.1"/>
</dbReference>
<comment type="caution">
    <text evidence="6">The sequence shown here is derived from an EMBL/GenBank/DDBJ whole genome shotgun (WGS) entry which is preliminary data.</text>
</comment>
<keyword evidence="4" id="KW-0175">Coiled coil</keyword>
<name>A0ABQ5UDD6_9HYPH</name>
<dbReference type="PANTHER" id="PTHR43140:SF1">
    <property type="entry name" value="TYPE I RESTRICTION ENZYME ECOKI SPECIFICITY SUBUNIT"/>
    <property type="match status" value="1"/>
</dbReference>